<dbReference type="GO" id="GO:0034472">
    <property type="term" value="P:snRNA 3'-end processing"/>
    <property type="evidence" value="ECO:0007669"/>
    <property type="project" value="EnsemblFungi"/>
</dbReference>
<evidence type="ECO:0000256" key="5">
    <source>
        <dbReference type="PROSITE-ProRule" id="PRU00176"/>
    </source>
</evidence>
<keyword evidence="10" id="KW-1185">Reference proteome</keyword>
<comment type="subcellular location">
    <subcellularLocation>
        <location evidence="1">Nucleus</location>
    </subcellularLocation>
</comment>
<dbReference type="GO" id="GO:0005634">
    <property type="term" value="C:nucleus"/>
    <property type="evidence" value="ECO:0007669"/>
    <property type="project" value="UniProtKB-SubCell"/>
</dbReference>
<protein>
    <recommendedName>
        <fullName evidence="11">CID domain-containing protein</fullName>
    </recommendedName>
</protein>
<evidence type="ECO:0000259" key="7">
    <source>
        <dbReference type="PROSITE" id="PS50102"/>
    </source>
</evidence>
<dbReference type="KEGG" id="tbl:TBLA_0A05710"/>
<dbReference type="GO" id="GO:0030847">
    <property type="term" value="P:termination of RNA polymerase II transcription, exosome-dependent"/>
    <property type="evidence" value="ECO:0007669"/>
    <property type="project" value="EnsemblFungi"/>
</dbReference>
<feature type="region of interest" description="Disordered" evidence="6">
    <location>
        <begin position="526"/>
        <end position="611"/>
    </location>
</feature>
<dbReference type="InterPro" id="IPR000504">
    <property type="entry name" value="RRM_dom"/>
</dbReference>
<sequence>MSSETQQTFVDTLESFKDLRTGISGSRIKRLTSYALEHVKEEETLIPLIINYSKTCPQTHKLGSLYIIDSIGRAYLEEARARDDYIKVNARKGSCAHGLYTLGESMQELLSDALSDTTAEHKEKIRSLVDIWDRAGLFQKGVLNAVRAKFFSMDDMKATPNPSSSSNNSNNDNETQINKDTLPESSQERAKYIINNLKPSDHFPRIDVPSTIFSHDEQEQSQALKELLNQMHYQLGDLSTKSGLNDDARSKSQIQKRNIASPPRDRDTERSARHITTEYGSRRDRERERFTSRRNRSRSPPQHGRRRNSHHDRQQHSGFHNQHQGNQYGGYNDQIPTPQPQQQQQQRNNFPNINNHHFYPNEMNVPSNSHYRQKPISFDPTLPPDHIKVLSRTLFLGGVPMNMKEWDIANILKPYAEVQSLILNNVRKHAFVKVYSRREAENVLMNFNKDGSQPLRTRWGVGFGPRDCCDYQHGYSIIPMSRLTDVDRKWSVGAQWGGTSGQPLQPGMVFEEPDIIVGEGVSSKAISQKMPTDSGRNGPKSGKGSQNEPMMSGYNGEDMYGHPQQQVQPQQYEYGNQQMGYNQPPLPQSNNQQYPQYPPQQIPPQNNFDPTAHLNSLMNMLNQQQPQ</sequence>
<feature type="compositionally biased region" description="Polar residues" evidence="6">
    <location>
        <begin position="526"/>
        <end position="535"/>
    </location>
</feature>
<dbReference type="InParanoid" id="I2GW62"/>
<dbReference type="AlphaFoldDB" id="I2GW62"/>
<dbReference type="SMART" id="SM00360">
    <property type="entry name" value="RRM"/>
    <property type="match status" value="1"/>
</dbReference>
<feature type="compositionally biased region" description="Basic and acidic residues" evidence="6">
    <location>
        <begin position="263"/>
        <end position="291"/>
    </location>
</feature>
<dbReference type="OMA" id="GIVQTCI"/>
<evidence type="ECO:0000256" key="6">
    <source>
        <dbReference type="SAM" id="MobiDB-lite"/>
    </source>
</evidence>
<dbReference type="GeneID" id="14492677"/>
<dbReference type="FunCoup" id="I2GW62">
    <property type="interactions" value="321"/>
</dbReference>
<dbReference type="CDD" id="cd16984">
    <property type="entry name" value="CID_Nrd1_like"/>
    <property type="match status" value="1"/>
</dbReference>
<dbReference type="GO" id="GO:0071034">
    <property type="term" value="P:CUT catabolic process"/>
    <property type="evidence" value="ECO:0007669"/>
    <property type="project" value="EnsemblFungi"/>
</dbReference>
<dbReference type="SMART" id="SM00582">
    <property type="entry name" value="RPR"/>
    <property type="match status" value="1"/>
</dbReference>
<evidence type="ECO:0000313" key="9">
    <source>
        <dbReference type="EMBL" id="CCH58364.1"/>
    </source>
</evidence>
<evidence type="ECO:0008006" key="11">
    <source>
        <dbReference type="Google" id="ProtNLM"/>
    </source>
</evidence>
<dbReference type="Gene3D" id="1.25.40.90">
    <property type="match status" value="1"/>
</dbReference>
<gene>
    <name evidence="9" type="primary">TBLA0A05710</name>
    <name evidence="9" type="ORF">TBLA_0A05710</name>
</gene>
<dbReference type="Proteomes" id="UP000002866">
    <property type="component" value="Chromosome 1"/>
</dbReference>
<dbReference type="GO" id="GO:0031126">
    <property type="term" value="P:sno(s)RNA 3'-end processing"/>
    <property type="evidence" value="ECO:0007669"/>
    <property type="project" value="EnsemblFungi"/>
</dbReference>
<dbReference type="GO" id="GO:0071028">
    <property type="term" value="P:nuclear mRNA surveillance"/>
    <property type="evidence" value="ECO:0007669"/>
    <property type="project" value="EnsemblFungi"/>
</dbReference>
<name>I2GW62_HENB6</name>
<evidence type="ECO:0000259" key="8">
    <source>
        <dbReference type="PROSITE" id="PS51391"/>
    </source>
</evidence>
<dbReference type="InterPro" id="IPR006569">
    <property type="entry name" value="CID_dom"/>
</dbReference>
<feature type="region of interest" description="Disordered" evidence="6">
    <location>
        <begin position="239"/>
        <end position="358"/>
    </location>
</feature>
<dbReference type="PROSITE" id="PS51391">
    <property type="entry name" value="CID"/>
    <property type="match status" value="1"/>
</dbReference>
<evidence type="ECO:0000256" key="4">
    <source>
        <dbReference type="ARBA" id="ARBA00023242"/>
    </source>
</evidence>
<dbReference type="GO" id="GO:0031124">
    <property type="term" value="P:mRNA 3'-end processing"/>
    <property type="evidence" value="ECO:0007669"/>
    <property type="project" value="EnsemblFungi"/>
</dbReference>
<dbReference type="OrthoDB" id="79367at2759"/>
<dbReference type="STRING" id="1071380.I2GW62"/>
<dbReference type="GO" id="GO:0001068">
    <property type="term" value="F:transcription regulatory region RNA binding"/>
    <property type="evidence" value="ECO:0007669"/>
    <property type="project" value="EnsemblFungi"/>
</dbReference>
<evidence type="ECO:0000256" key="3">
    <source>
        <dbReference type="ARBA" id="ARBA00022884"/>
    </source>
</evidence>
<dbReference type="GO" id="GO:0071041">
    <property type="term" value="P:antisense RNA transcript catabolic process"/>
    <property type="evidence" value="ECO:0007669"/>
    <property type="project" value="EnsemblFungi"/>
</dbReference>
<dbReference type="Pfam" id="PF21380">
    <property type="entry name" value="Nrd1-Seb1_dom2"/>
    <property type="match status" value="1"/>
</dbReference>
<dbReference type="GO" id="GO:0035649">
    <property type="term" value="C:Nrd1 complex"/>
    <property type="evidence" value="ECO:0007669"/>
    <property type="project" value="EnsemblFungi"/>
</dbReference>
<evidence type="ECO:0000313" key="10">
    <source>
        <dbReference type="Proteomes" id="UP000002866"/>
    </source>
</evidence>
<keyword evidence="3 5" id="KW-0694">RNA-binding</keyword>
<feature type="compositionally biased region" description="Basic residues" evidence="6">
    <location>
        <begin position="292"/>
        <end position="310"/>
    </location>
</feature>
<feature type="compositionally biased region" description="Low complexity" evidence="6">
    <location>
        <begin position="564"/>
        <end position="595"/>
    </location>
</feature>
<dbReference type="Gene3D" id="3.30.70.330">
    <property type="match status" value="1"/>
</dbReference>
<organism evidence="9 10">
    <name type="scientific">Henningerozyma blattae (strain ATCC 34711 / CBS 6284 / DSM 70876 / NBRC 10599 / NRRL Y-10934 / UCD 77-7)</name>
    <name type="common">Yeast</name>
    <name type="synonym">Tetrapisispora blattae</name>
    <dbReference type="NCBI Taxonomy" id="1071380"/>
    <lineage>
        <taxon>Eukaryota</taxon>
        <taxon>Fungi</taxon>
        <taxon>Dikarya</taxon>
        <taxon>Ascomycota</taxon>
        <taxon>Saccharomycotina</taxon>
        <taxon>Saccharomycetes</taxon>
        <taxon>Saccharomycetales</taxon>
        <taxon>Saccharomycetaceae</taxon>
        <taxon>Henningerozyma</taxon>
    </lineage>
</organism>
<feature type="compositionally biased region" description="Polar residues" evidence="6">
    <location>
        <begin position="172"/>
        <end position="185"/>
    </location>
</feature>
<evidence type="ECO:0000256" key="1">
    <source>
        <dbReference type="ARBA" id="ARBA00004123"/>
    </source>
</evidence>
<feature type="compositionally biased region" description="Low complexity" evidence="6">
    <location>
        <begin position="160"/>
        <end position="171"/>
    </location>
</feature>
<dbReference type="HOGENOM" id="CLU_016577_0_0_1"/>
<dbReference type="Pfam" id="PF04818">
    <property type="entry name" value="CID"/>
    <property type="match status" value="1"/>
</dbReference>
<dbReference type="FunFam" id="3.30.70.330:FF:000397">
    <property type="entry name" value="RNA binding protein Nrd1"/>
    <property type="match status" value="1"/>
</dbReference>
<reference evidence="9 10" key="1">
    <citation type="journal article" date="2011" name="Proc. Natl. Acad. Sci. U.S.A.">
        <title>Evolutionary erosion of yeast sex chromosomes by mating-type switching accidents.</title>
        <authorList>
            <person name="Gordon J.L."/>
            <person name="Armisen D."/>
            <person name="Proux-Wera E."/>
            <person name="Oheigeartaigh S.S."/>
            <person name="Byrne K.P."/>
            <person name="Wolfe K.H."/>
        </authorList>
    </citation>
    <scope>NUCLEOTIDE SEQUENCE [LARGE SCALE GENOMIC DNA]</scope>
    <source>
        <strain evidence="10">ATCC 34711 / CBS 6284 / DSM 70876 / NBRC 10599 / NRRL Y-10934 / UCD 77-7</strain>
    </source>
</reference>
<dbReference type="RefSeq" id="XP_004177883.1">
    <property type="nucleotide sequence ID" value="XM_004177835.1"/>
</dbReference>
<dbReference type="SUPFAM" id="SSF54928">
    <property type="entry name" value="RNA-binding domain, RBD"/>
    <property type="match status" value="1"/>
</dbReference>
<keyword evidence="2" id="KW-0597">Phosphoprotein</keyword>
<dbReference type="InterPro" id="IPR008942">
    <property type="entry name" value="ENTH_VHS"/>
</dbReference>
<dbReference type="PROSITE" id="PS50102">
    <property type="entry name" value="RRM"/>
    <property type="match status" value="1"/>
</dbReference>
<evidence type="ECO:0000256" key="2">
    <source>
        <dbReference type="ARBA" id="ARBA00022553"/>
    </source>
</evidence>
<keyword evidence="4" id="KW-0539">Nucleus</keyword>
<proteinExistence type="predicted"/>
<dbReference type="InterPro" id="IPR048892">
    <property type="entry name" value="Nrd1_Seb1_dom2"/>
</dbReference>
<dbReference type="InterPro" id="IPR012677">
    <property type="entry name" value="Nucleotide-bd_a/b_plait_sf"/>
</dbReference>
<accession>I2GW62</accession>
<feature type="region of interest" description="Disordered" evidence="6">
    <location>
        <begin position="155"/>
        <end position="185"/>
    </location>
</feature>
<dbReference type="GO" id="GO:0042780">
    <property type="term" value="P:tRNA 3'-end processing"/>
    <property type="evidence" value="ECO:0007669"/>
    <property type="project" value="EnsemblFungi"/>
</dbReference>
<feature type="domain" description="RRM" evidence="7">
    <location>
        <begin position="392"/>
        <end position="462"/>
    </location>
</feature>
<dbReference type="InterPro" id="IPR035979">
    <property type="entry name" value="RBD_domain_sf"/>
</dbReference>
<dbReference type="GO" id="GO:0019904">
    <property type="term" value="F:protein domain specific binding"/>
    <property type="evidence" value="ECO:0007669"/>
    <property type="project" value="EnsemblFungi"/>
</dbReference>
<feature type="compositionally biased region" description="Low complexity" evidence="6">
    <location>
        <begin position="332"/>
        <end position="355"/>
    </location>
</feature>
<feature type="domain" description="CID" evidence="8">
    <location>
        <begin position="1"/>
        <end position="154"/>
    </location>
</feature>
<feature type="compositionally biased region" description="Polar residues" evidence="6">
    <location>
        <begin position="316"/>
        <end position="326"/>
    </location>
</feature>
<dbReference type="eggNOG" id="KOG0132">
    <property type="taxonomic scope" value="Eukaryota"/>
</dbReference>
<dbReference type="SUPFAM" id="SSF48464">
    <property type="entry name" value="ENTH/VHS domain"/>
    <property type="match status" value="1"/>
</dbReference>
<dbReference type="EMBL" id="HE806316">
    <property type="protein sequence ID" value="CCH58364.1"/>
    <property type="molecule type" value="Genomic_DNA"/>
</dbReference>